<dbReference type="AlphaFoldDB" id="A0A445MMR9"/>
<accession>A0A445MMR9</accession>
<feature type="compositionally biased region" description="Low complexity" evidence="1">
    <location>
        <begin position="11"/>
        <end position="26"/>
    </location>
</feature>
<proteinExistence type="predicted"/>
<feature type="non-terminal residue" evidence="2">
    <location>
        <position position="1"/>
    </location>
</feature>
<dbReference type="EMBL" id="KV876898">
    <property type="protein sequence ID" value="RZR75531.1"/>
    <property type="molecule type" value="Genomic_DNA"/>
</dbReference>
<sequence>IILSPKDTVTPYSPYASSSPLPLRRRLPLPVGSRPCSRRRSRRRCLCGRRPSAGRRCPCGLTAGKQHLAGWLLAAGGASARRRPSCWRRACSRPPACSGRPLQGA</sequence>
<dbReference type="Proteomes" id="UP000290560">
    <property type="component" value="Unassembled WGS sequence"/>
</dbReference>
<reference evidence="2" key="1">
    <citation type="journal article" date="2018" name="Data Brief">
        <title>Genome sequence data from 17 accessions of Ensete ventricosum, a staple food crop for millions in Ethiopia.</title>
        <authorList>
            <person name="Yemataw Z."/>
            <person name="Muzemil S."/>
            <person name="Ambachew D."/>
            <person name="Tripathi L."/>
            <person name="Tesfaye K."/>
            <person name="Chala A."/>
            <person name="Farbos A."/>
            <person name="O'Neill P."/>
            <person name="Moore K."/>
            <person name="Grant M."/>
            <person name="Studholme D.J."/>
        </authorList>
    </citation>
    <scope>NUCLEOTIDE SEQUENCE [LARGE SCALE GENOMIC DNA]</scope>
    <source>
        <tissue evidence="2">Leaf</tissue>
    </source>
</reference>
<protein>
    <submittedName>
        <fullName evidence="2">Uncharacterized protein</fullName>
    </submittedName>
</protein>
<evidence type="ECO:0000313" key="2">
    <source>
        <dbReference type="EMBL" id="RZR75531.1"/>
    </source>
</evidence>
<feature type="region of interest" description="Disordered" evidence="1">
    <location>
        <begin position="1"/>
        <end position="26"/>
    </location>
</feature>
<gene>
    <name evidence="2" type="ORF">BHM03_00060333</name>
</gene>
<organism evidence="2">
    <name type="scientific">Ensete ventricosum</name>
    <name type="common">Abyssinian banana</name>
    <name type="synonym">Musa ensete</name>
    <dbReference type="NCBI Taxonomy" id="4639"/>
    <lineage>
        <taxon>Eukaryota</taxon>
        <taxon>Viridiplantae</taxon>
        <taxon>Streptophyta</taxon>
        <taxon>Embryophyta</taxon>
        <taxon>Tracheophyta</taxon>
        <taxon>Spermatophyta</taxon>
        <taxon>Magnoliopsida</taxon>
        <taxon>Liliopsida</taxon>
        <taxon>Zingiberales</taxon>
        <taxon>Musaceae</taxon>
        <taxon>Ensete</taxon>
    </lineage>
</organism>
<name>A0A445MMR9_ENSVE</name>
<evidence type="ECO:0000256" key="1">
    <source>
        <dbReference type="SAM" id="MobiDB-lite"/>
    </source>
</evidence>